<dbReference type="EMBL" id="JAAQRI010000298">
    <property type="protein sequence ID" value="KAF5620328.1"/>
    <property type="molecule type" value="Genomic_DNA"/>
</dbReference>
<dbReference type="AlphaFoldDB" id="A0A8H5VFE8"/>
<keyword evidence="2" id="KW-1185">Reference proteome</keyword>
<comment type="caution">
    <text evidence="1">The sequence shown here is derived from an EMBL/GenBank/DDBJ whole genome shotgun (WGS) entry which is preliminary data.</text>
</comment>
<dbReference type="GeneID" id="59296923"/>
<dbReference type="OrthoDB" id="5030878at2759"/>
<gene>
    <name evidence="1" type="ORF">FTJAE_11685</name>
</gene>
<sequence>MSSVEQSVPSSPPIAYSTISMAGANEDSENTNLTTFDFDNCDIEITPDETEALRDIRNILSHGYLATGFMPTLSGTSFSTEAPIEEQSAVSYSVSGGYISAH</sequence>
<evidence type="ECO:0000313" key="1">
    <source>
        <dbReference type="EMBL" id="KAF5620328.1"/>
    </source>
</evidence>
<proteinExistence type="predicted"/>
<reference evidence="1 2" key="1">
    <citation type="submission" date="2020-05" db="EMBL/GenBank/DDBJ databases">
        <title>Identification and distribution of gene clusters putatively required for synthesis of sphingolipid metabolism inhibitors in phylogenetically diverse species of the filamentous fungus Fusarium.</title>
        <authorList>
            <person name="Kim H.-S."/>
            <person name="Busman M."/>
            <person name="Brown D.W."/>
            <person name="Divon H."/>
            <person name="Uhlig S."/>
            <person name="Proctor R.H."/>
        </authorList>
    </citation>
    <scope>NUCLEOTIDE SEQUENCE [LARGE SCALE GENOMIC DNA]</scope>
    <source>
        <strain evidence="1 2">NRRL 66243</strain>
    </source>
</reference>
<dbReference type="RefSeq" id="XP_037201272.1">
    <property type="nucleotide sequence ID" value="XM_037344653.1"/>
</dbReference>
<dbReference type="Proteomes" id="UP000530670">
    <property type="component" value="Unassembled WGS sequence"/>
</dbReference>
<name>A0A8H5VFE8_9HYPO</name>
<protein>
    <submittedName>
        <fullName evidence="1">Uncharacterized protein</fullName>
    </submittedName>
</protein>
<accession>A0A8H5VFE8</accession>
<organism evidence="1 2">
    <name type="scientific">Fusarium tjaetaba</name>
    <dbReference type="NCBI Taxonomy" id="1567544"/>
    <lineage>
        <taxon>Eukaryota</taxon>
        <taxon>Fungi</taxon>
        <taxon>Dikarya</taxon>
        <taxon>Ascomycota</taxon>
        <taxon>Pezizomycotina</taxon>
        <taxon>Sordariomycetes</taxon>
        <taxon>Hypocreomycetidae</taxon>
        <taxon>Hypocreales</taxon>
        <taxon>Nectriaceae</taxon>
        <taxon>Fusarium</taxon>
        <taxon>Fusarium fujikuroi species complex</taxon>
    </lineage>
</organism>
<evidence type="ECO:0000313" key="2">
    <source>
        <dbReference type="Proteomes" id="UP000530670"/>
    </source>
</evidence>